<dbReference type="Proteomes" id="UP001198893">
    <property type="component" value="Unassembled WGS sequence"/>
</dbReference>
<dbReference type="EMBL" id="JAJEQW010000010">
    <property type="protein sequence ID" value="MCC2242600.1"/>
    <property type="molecule type" value="Genomic_DNA"/>
</dbReference>
<comment type="caution">
    <text evidence="1">The sequence shown here is derived from an EMBL/GenBank/DDBJ whole genome shotgun (WGS) entry which is preliminary data.</text>
</comment>
<proteinExistence type="predicted"/>
<organism evidence="1 2">
    <name type="scientific">Roseburia amylophila</name>
    <dbReference type="NCBI Taxonomy" id="2981794"/>
    <lineage>
        <taxon>Bacteria</taxon>
        <taxon>Bacillati</taxon>
        <taxon>Bacillota</taxon>
        <taxon>Clostridia</taxon>
        <taxon>Lachnospirales</taxon>
        <taxon>Lachnospiraceae</taxon>
        <taxon>Roseburia</taxon>
    </lineage>
</organism>
<gene>
    <name evidence="1" type="ORF">LKD47_09860</name>
</gene>
<dbReference type="AlphaFoldDB" id="A0AAW4WCS2"/>
<protein>
    <submittedName>
        <fullName evidence="1">Uncharacterized protein</fullName>
    </submittedName>
</protein>
<evidence type="ECO:0000313" key="1">
    <source>
        <dbReference type="EMBL" id="MCC2242600.1"/>
    </source>
</evidence>
<accession>A0AAW4WCS2</accession>
<name>A0AAW4WCS2_9FIRM</name>
<dbReference type="RefSeq" id="WP_022503296.1">
    <property type="nucleotide sequence ID" value="NZ_JAJEQW010000010.1"/>
</dbReference>
<evidence type="ECO:0000313" key="2">
    <source>
        <dbReference type="Proteomes" id="UP001198893"/>
    </source>
</evidence>
<sequence>MERAKALVQKLSFDECIEVFNQLPSGSPIMDLLFDRMESLDMKRFEEFLG</sequence>
<reference evidence="1" key="1">
    <citation type="submission" date="2021-10" db="EMBL/GenBank/DDBJ databases">
        <title>Anaerobic single-cell dispensing facilitates the cultivation of human gut bacteria.</title>
        <authorList>
            <person name="Afrizal A."/>
        </authorList>
    </citation>
    <scope>NUCLEOTIDE SEQUENCE</scope>
    <source>
        <strain evidence="1">CLA-AA-H204</strain>
    </source>
</reference>